<name>A0AAF0PSB6_SOLVR</name>
<dbReference type="Proteomes" id="UP001234989">
    <property type="component" value="Chromosome 1"/>
</dbReference>
<dbReference type="PANTHER" id="PTHR15503:SF45">
    <property type="entry name" value="RNA-DIRECTED DNA POLYMERASE HOMOLOG"/>
    <property type="match status" value="1"/>
</dbReference>
<sequence length="295" mass="33700">MLRGEAYEAVLDPNGVLRIGGRICVPKTSKLARLILEEVKCEHQRLGGLSQRIPIPTWSIQMALFEKLYGRQCSSLIGWFDSAEMDSLDTNLHRDAMEKMPRTRAFVLSGRGEVVPKVVVETLARGLRSRSRARGVASIRGRALERHQPEAKLESLLLIHILRLLMTRELKRGHLSGLVAPSFERDRPDHSRNGRFDITFTMDWLSPHHAILDWYTRIVTLAITIFPRVEWMGPSGSYPTIVIYFIRAQILVDRDRDIDFAIDLELGNNPISIPPDRITLAKLKELKNQLQNLLR</sequence>
<dbReference type="AlphaFoldDB" id="A0AAF0PSB6"/>
<dbReference type="PANTHER" id="PTHR15503">
    <property type="entry name" value="LDOC1 RELATED"/>
    <property type="match status" value="1"/>
</dbReference>
<gene>
    <name evidence="1" type="ORF">MTR67_001196</name>
</gene>
<dbReference type="EMBL" id="CP133612">
    <property type="protein sequence ID" value="WMV07811.1"/>
    <property type="molecule type" value="Genomic_DNA"/>
</dbReference>
<accession>A0AAF0PSB6</accession>
<reference evidence="1" key="1">
    <citation type="submission" date="2023-08" db="EMBL/GenBank/DDBJ databases">
        <title>A de novo genome assembly of Solanum verrucosum Schlechtendal, a Mexican diploid species geographically isolated from the other diploid A-genome species in potato relatives.</title>
        <authorList>
            <person name="Hosaka K."/>
        </authorList>
    </citation>
    <scope>NUCLEOTIDE SEQUENCE</scope>
    <source>
        <tissue evidence="1">Young leaves</tissue>
    </source>
</reference>
<evidence type="ECO:0008006" key="3">
    <source>
        <dbReference type="Google" id="ProtNLM"/>
    </source>
</evidence>
<evidence type="ECO:0000313" key="2">
    <source>
        <dbReference type="Proteomes" id="UP001234989"/>
    </source>
</evidence>
<keyword evidence="2" id="KW-1185">Reference proteome</keyword>
<organism evidence="1 2">
    <name type="scientific">Solanum verrucosum</name>
    <dbReference type="NCBI Taxonomy" id="315347"/>
    <lineage>
        <taxon>Eukaryota</taxon>
        <taxon>Viridiplantae</taxon>
        <taxon>Streptophyta</taxon>
        <taxon>Embryophyta</taxon>
        <taxon>Tracheophyta</taxon>
        <taxon>Spermatophyta</taxon>
        <taxon>Magnoliopsida</taxon>
        <taxon>eudicotyledons</taxon>
        <taxon>Gunneridae</taxon>
        <taxon>Pentapetalae</taxon>
        <taxon>asterids</taxon>
        <taxon>lamiids</taxon>
        <taxon>Solanales</taxon>
        <taxon>Solanaceae</taxon>
        <taxon>Solanoideae</taxon>
        <taxon>Solaneae</taxon>
        <taxon>Solanum</taxon>
    </lineage>
</organism>
<proteinExistence type="predicted"/>
<protein>
    <recommendedName>
        <fullName evidence="3">Reverse transcriptase</fullName>
    </recommendedName>
</protein>
<evidence type="ECO:0000313" key="1">
    <source>
        <dbReference type="EMBL" id="WMV07811.1"/>
    </source>
</evidence>
<dbReference type="InterPro" id="IPR032567">
    <property type="entry name" value="RTL1-rel"/>
</dbReference>